<protein>
    <submittedName>
        <fullName evidence="1">Uncharacterized protein</fullName>
    </submittedName>
</protein>
<evidence type="ECO:0000313" key="2">
    <source>
        <dbReference type="Proteomes" id="UP000732298"/>
    </source>
</evidence>
<dbReference type="AlphaFoldDB" id="A0A8T3YL10"/>
<dbReference type="EMBL" id="JACQPB010000030">
    <property type="protein sequence ID" value="MBI4210317.1"/>
    <property type="molecule type" value="Genomic_DNA"/>
</dbReference>
<sequence length="136" mass="15868">MPRQVLHFLVRPLLPYPGTKFARLRVWTEEAPFPERALRLKRGNRISWFNALEKFHGRAPDEILQLEVARNESIAIPLSCYRGTPDKIFQLNVARLSDISLGDTVRIKDRDYDIGGIIRYNRPRGFSEAALYLFKR</sequence>
<proteinExistence type="predicted"/>
<reference evidence="1" key="1">
    <citation type="submission" date="2020-07" db="EMBL/GenBank/DDBJ databases">
        <title>Huge and variable diversity of episymbiotic CPR bacteria and DPANN archaea in groundwater ecosystems.</title>
        <authorList>
            <person name="He C.Y."/>
            <person name="Keren R."/>
            <person name="Whittaker M."/>
            <person name="Farag I.F."/>
            <person name="Doudna J."/>
            <person name="Cate J.H.D."/>
            <person name="Banfield J.F."/>
        </authorList>
    </citation>
    <scope>NUCLEOTIDE SEQUENCE</scope>
    <source>
        <strain evidence="1">NC_groundwater_1296_Ag_S-0.2um_52_80</strain>
    </source>
</reference>
<gene>
    <name evidence="1" type="ORF">HY544_02310</name>
</gene>
<name>A0A8T3YL10_9ARCH</name>
<evidence type="ECO:0000313" key="1">
    <source>
        <dbReference type="EMBL" id="MBI4210317.1"/>
    </source>
</evidence>
<dbReference type="Proteomes" id="UP000732298">
    <property type="component" value="Unassembled WGS sequence"/>
</dbReference>
<organism evidence="1 2">
    <name type="scientific">Candidatus Iainarchaeum sp</name>
    <dbReference type="NCBI Taxonomy" id="3101447"/>
    <lineage>
        <taxon>Archaea</taxon>
        <taxon>Candidatus Iainarchaeota</taxon>
        <taxon>Candidatus Iainarchaeia</taxon>
        <taxon>Candidatus Iainarchaeales</taxon>
        <taxon>Candidatus Iainarchaeaceae</taxon>
        <taxon>Candidatus Iainarchaeum</taxon>
    </lineage>
</organism>
<comment type="caution">
    <text evidence="1">The sequence shown here is derived from an EMBL/GenBank/DDBJ whole genome shotgun (WGS) entry which is preliminary data.</text>
</comment>
<accession>A0A8T3YL10</accession>